<gene>
    <name evidence="1" type="ORF">CCAS_09195</name>
</gene>
<sequence>MADIAVRTIAVRTIAVRTIAVRTYRSPKVPRSETI</sequence>
<dbReference type="Proteomes" id="UP000004840">
    <property type="component" value="Unassembled WGS sequence"/>
</dbReference>
<organism evidence="1 2">
    <name type="scientific">Corynebacterium casei UCMA 3821</name>
    <dbReference type="NCBI Taxonomy" id="1110505"/>
    <lineage>
        <taxon>Bacteria</taxon>
        <taxon>Bacillati</taxon>
        <taxon>Actinomycetota</taxon>
        <taxon>Actinomycetes</taxon>
        <taxon>Mycobacteriales</taxon>
        <taxon>Corynebacteriaceae</taxon>
        <taxon>Corynebacterium</taxon>
    </lineage>
</organism>
<proteinExistence type="predicted"/>
<dbReference type="EMBL" id="CAFW01000079">
    <property type="protein sequence ID" value="CCE55343.1"/>
    <property type="molecule type" value="Genomic_DNA"/>
</dbReference>
<name>G7HYS8_9CORY</name>
<dbReference type="AlphaFoldDB" id="G7HYS8"/>
<accession>G7HYS8</accession>
<reference evidence="1 2" key="1">
    <citation type="journal article" date="2012" name="J. Bacteriol.">
        <title>Genome Sequence of Corynebacterium casei UCMA 3821, Isolated from a Smear-Ripened Cheese.</title>
        <authorList>
            <person name="Monnet C."/>
            <person name="Loux V."/>
            <person name="Bento P."/>
            <person name="Gibrat J.F."/>
            <person name="Straub C."/>
            <person name="Bonnarme P."/>
            <person name="Landaud S."/>
            <person name="Irlinger F."/>
        </authorList>
    </citation>
    <scope>NUCLEOTIDE SEQUENCE [LARGE SCALE GENOMIC DNA]</scope>
    <source>
        <strain evidence="1 2">UCMA 3821</strain>
    </source>
</reference>
<evidence type="ECO:0000313" key="1">
    <source>
        <dbReference type="EMBL" id="CCE55343.1"/>
    </source>
</evidence>
<evidence type="ECO:0000313" key="2">
    <source>
        <dbReference type="Proteomes" id="UP000004840"/>
    </source>
</evidence>
<protein>
    <submittedName>
        <fullName evidence="1">Uncharacterized protein</fullName>
    </submittedName>
</protein>
<comment type="caution">
    <text evidence="1">The sequence shown here is derived from an EMBL/GenBank/DDBJ whole genome shotgun (WGS) entry which is preliminary data.</text>
</comment>